<accession>A0A3G2R4P2</accession>
<dbReference type="PANTHER" id="PTHR11986">
    <property type="entry name" value="AMINOTRANSFERASE CLASS III"/>
    <property type="match status" value="1"/>
</dbReference>
<keyword evidence="5" id="KW-1185">Reference proteome</keyword>
<dbReference type="SUPFAM" id="SSF53383">
    <property type="entry name" value="PLP-dependent transferases"/>
    <property type="match status" value="1"/>
</dbReference>
<comment type="cofactor">
    <cofactor evidence="1">
        <name>pyridoxal 5'-phosphate</name>
        <dbReference type="ChEBI" id="CHEBI:597326"/>
    </cofactor>
</comment>
<keyword evidence="4" id="KW-0032">Aminotransferase</keyword>
<dbReference type="PROSITE" id="PS00600">
    <property type="entry name" value="AA_TRANSFER_CLASS_3"/>
    <property type="match status" value="1"/>
</dbReference>
<protein>
    <submittedName>
        <fullName evidence="4">Aspartate aminotransferase family protein</fullName>
    </submittedName>
</protein>
<dbReference type="InterPro" id="IPR005814">
    <property type="entry name" value="Aminotrans_3"/>
</dbReference>
<dbReference type="GO" id="GO:0008483">
    <property type="term" value="F:transaminase activity"/>
    <property type="evidence" value="ECO:0007669"/>
    <property type="project" value="UniProtKB-KW"/>
</dbReference>
<name>A0A3G2R4P2_9FIRM</name>
<evidence type="ECO:0000313" key="5">
    <source>
        <dbReference type="Proteomes" id="UP000280960"/>
    </source>
</evidence>
<reference evidence="4 5" key="1">
    <citation type="submission" date="2018-10" db="EMBL/GenBank/DDBJ databases">
        <authorList>
            <person name="Zhang X."/>
        </authorList>
    </citation>
    <scope>NUCLEOTIDE SEQUENCE [LARGE SCALE GENOMIC DNA]</scope>
    <source>
        <strain evidence="4 5">SK-G1</strain>
    </source>
</reference>
<dbReference type="InterPro" id="IPR015422">
    <property type="entry name" value="PyrdxlP-dep_Trfase_small"/>
</dbReference>
<dbReference type="PIRSF" id="PIRSF000521">
    <property type="entry name" value="Transaminase_4ab_Lys_Orn"/>
    <property type="match status" value="1"/>
</dbReference>
<dbReference type="EMBL" id="CP033169">
    <property type="protein sequence ID" value="AYO30341.1"/>
    <property type="molecule type" value="Genomic_DNA"/>
</dbReference>
<keyword evidence="2 3" id="KW-0663">Pyridoxal phosphate</keyword>
<dbReference type="RefSeq" id="WP_122014548.1">
    <property type="nucleotide sequence ID" value="NZ_CP033169.1"/>
</dbReference>
<dbReference type="InterPro" id="IPR049704">
    <property type="entry name" value="Aminotrans_3_PPA_site"/>
</dbReference>
<evidence type="ECO:0000256" key="3">
    <source>
        <dbReference type="RuleBase" id="RU003560"/>
    </source>
</evidence>
<dbReference type="PANTHER" id="PTHR11986:SF121">
    <property type="entry name" value="BLR3010 PROTEIN"/>
    <property type="match status" value="1"/>
</dbReference>
<dbReference type="InterPro" id="IPR015421">
    <property type="entry name" value="PyrdxlP-dep_Trfase_major"/>
</dbReference>
<dbReference type="KEGG" id="bacg:D2962_06650"/>
<dbReference type="Proteomes" id="UP000280960">
    <property type="component" value="Chromosome"/>
</dbReference>
<dbReference type="InterPro" id="IPR015424">
    <property type="entry name" value="PyrdxlP-dep_Trfase"/>
</dbReference>
<keyword evidence="4" id="KW-0808">Transferase</keyword>
<dbReference type="InterPro" id="IPR050103">
    <property type="entry name" value="Class-III_PLP-dep_AT"/>
</dbReference>
<dbReference type="Gene3D" id="3.90.1150.10">
    <property type="entry name" value="Aspartate Aminotransferase, domain 1"/>
    <property type="match status" value="1"/>
</dbReference>
<dbReference type="Pfam" id="PF00202">
    <property type="entry name" value="Aminotran_3"/>
    <property type="match status" value="1"/>
</dbReference>
<dbReference type="AlphaFoldDB" id="A0A3G2R4P2"/>
<dbReference type="GO" id="GO:0030170">
    <property type="term" value="F:pyridoxal phosphate binding"/>
    <property type="evidence" value="ECO:0007669"/>
    <property type="project" value="InterPro"/>
</dbReference>
<dbReference type="Gene3D" id="3.40.640.10">
    <property type="entry name" value="Type I PLP-dependent aspartate aminotransferase-like (Major domain)"/>
    <property type="match status" value="1"/>
</dbReference>
<organism evidence="4 5">
    <name type="scientific">Biomaibacter acetigenes</name>
    <dbReference type="NCBI Taxonomy" id="2316383"/>
    <lineage>
        <taxon>Bacteria</taxon>
        <taxon>Bacillati</taxon>
        <taxon>Bacillota</taxon>
        <taxon>Clostridia</taxon>
        <taxon>Thermosediminibacterales</taxon>
        <taxon>Tepidanaerobacteraceae</taxon>
        <taxon>Biomaibacter</taxon>
    </lineage>
</organism>
<evidence type="ECO:0000256" key="2">
    <source>
        <dbReference type="ARBA" id="ARBA00022898"/>
    </source>
</evidence>
<comment type="similarity">
    <text evidence="3">Belongs to the class-III pyridoxal-phosphate-dependent aminotransferase family.</text>
</comment>
<gene>
    <name evidence="4" type="ORF">D2962_06650</name>
</gene>
<evidence type="ECO:0000313" key="4">
    <source>
        <dbReference type="EMBL" id="AYO30341.1"/>
    </source>
</evidence>
<dbReference type="CDD" id="cd00610">
    <property type="entry name" value="OAT_like"/>
    <property type="match status" value="1"/>
</dbReference>
<sequence length="459" mass="49887">MLYQIDDVEKLSRSEIRKLYSEYVNPGLASMLSLLNFDKNFVRAEGCYVWDSDGNKYIDFLGAYGALNLGHNPPEIREALSKVSSRPNLLQASLSTYAAVLGHNLSEVAPSGLKNSFFCNSGTEAVEGALKTARAATGKFKIISCEGSFHGKTMGALSATGRKKYQIPFSPLVPGFETVEYGCLDTLEEKLKAKDVAAFIVEPIQGEGGIIVPPEGYLKGARKLCSQYGALLIVDEIQTGLGRTGRMFACEEEGVTPDIMCVAKSIGGGIMPIGAFITTSEVWEKAFGGMEKCLLHTSTFGGNTMACAAGIASINAIVENKLPERAREMGEYMLNGLKALKDRYNMIKDVRGRGLMVGIEFETEERGLLNRITGGAVNKFYQEFAGAMVAGELLNGHRIITAYTLNNPNVIRMEPPLIITKQDIDQMLNALEDIFTKNRGLLKLTFSTVKTAAGSLFSR</sequence>
<proteinExistence type="inferred from homology"/>
<dbReference type="FunFam" id="3.40.640.10:FF:000004">
    <property type="entry name" value="Acetylornithine aminotransferase"/>
    <property type="match status" value="1"/>
</dbReference>
<evidence type="ECO:0000256" key="1">
    <source>
        <dbReference type="ARBA" id="ARBA00001933"/>
    </source>
</evidence>
<dbReference type="GO" id="GO:0042802">
    <property type="term" value="F:identical protein binding"/>
    <property type="evidence" value="ECO:0007669"/>
    <property type="project" value="TreeGrafter"/>
</dbReference>